<comment type="caution">
    <text evidence="2">The sequence shown here is derived from an EMBL/GenBank/DDBJ whole genome shotgun (WGS) entry which is preliminary data.</text>
</comment>
<dbReference type="VEuPathDB" id="FungiDB:RhiirFUN_014241"/>
<feature type="region of interest" description="Disordered" evidence="1">
    <location>
        <begin position="16"/>
        <end position="57"/>
    </location>
</feature>
<dbReference type="VEuPathDB" id="FungiDB:RhiirA1_428898"/>
<dbReference type="EMBL" id="LLXH01002012">
    <property type="protein sequence ID" value="PKC56822.1"/>
    <property type="molecule type" value="Genomic_DNA"/>
</dbReference>
<evidence type="ECO:0000256" key="1">
    <source>
        <dbReference type="SAM" id="MobiDB-lite"/>
    </source>
</evidence>
<name>A0A2N0R0J1_9GLOM</name>
<evidence type="ECO:0000313" key="2">
    <source>
        <dbReference type="EMBL" id="PKC56822.1"/>
    </source>
</evidence>
<proteinExistence type="predicted"/>
<reference evidence="2 3" key="2">
    <citation type="submission" date="2017-10" db="EMBL/GenBank/DDBJ databases">
        <title>Genome analyses suggest a sexual origin of heterokaryosis in a supposedly ancient asexual fungus.</title>
        <authorList>
            <person name="Corradi N."/>
            <person name="Sedzielewska K."/>
            <person name="Noel J."/>
            <person name="Charron P."/>
            <person name="Farinelli L."/>
            <person name="Marton T."/>
            <person name="Kruger M."/>
            <person name="Pelin A."/>
            <person name="Brachmann A."/>
            <person name="Corradi N."/>
        </authorList>
    </citation>
    <scope>NUCLEOTIDE SEQUENCE [LARGE SCALE GENOMIC DNA]</scope>
    <source>
        <strain evidence="2 3">A1</strain>
    </source>
</reference>
<reference evidence="2 3" key="1">
    <citation type="submission" date="2017-10" db="EMBL/GenBank/DDBJ databases">
        <title>Extensive intraspecific genome diversity in a model arbuscular mycorrhizal fungus.</title>
        <authorList>
            <person name="Chen E.C.H."/>
            <person name="Morin E."/>
            <person name="Baudet D."/>
            <person name="Noel J."/>
            <person name="Ndikumana S."/>
            <person name="Charron P."/>
            <person name="St-Onge C."/>
            <person name="Giorgi J."/>
            <person name="Grigoriev I.V."/>
            <person name="Roux C."/>
            <person name="Martin F.M."/>
            <person name="Corradi N."/>
        </authorList>
    </citation>
    <scope>NUCLEOTIDE SEQUENCE [LARGE SCALE GENOMIC DNA]</scope>
    <source>
        <strain evidence="2 3">A1</strain>
    </source>
</reference>
<dbReference type="AlphaFoldDB" id="A0A2N0R0J1"/>
<sequence>MRPILTNLLITSFPSNSFPNSSTPPLNTPSSSPLLRPTSSPMTPITPLVLSDSTTTGNGGFYEKEDFFSHEAGYFFHNHNEELYTTSPYYYTEQSYNNNNCNTAIQPQVTVNINNPSPLSSGATTNSFNTFNPNSTPAANNYANYAYNHHQMMSSFCNDYTAPTSHFSPGMDYNQQSYDGNNNINSPNSPYNTLGNMYLNEHMQNQDAQLHEMITGLSRMDIIDSL</sequence>
<evidence type="ECO:0000313" key="3">
    <source>
        <dbReference type="Proteomes" id="UP000232688"/>
    </source>
</evidence>
<feature type="compositionally biased region" description="Low complexity" evidence="1">
    <location>
        <begin position="16"/>
        <end position="43"/>
    </location>
</feature>
<accession>A0A2N0R0J1</accession>
<dbReference type="VEuPathDB" id="FungiDB:FUN_012909"/>
<protein>
    <submittedName>
        <fullName evidence="2">Uncharacterized protein</fullName>
    </submittedName>
</protein>
<gene>
    <name evidence="2" type="ORF">RhiirA1_428898</name>
</gene>
<organism evidence="2 3">
    <name type="scientific">Rhizophagus irregularis</name>
    <dbReference type="NCBI Taxonomy" id="588596"/>
    <lineage>
        <taxon>Eukaryota</taxon>
        <taxon>Fungi</taxon>
        <taxon>Fungi incertae sedis</taxon>
        <taxon>Mucoromycota</taxon>
        <taxon>Glomeromycotina</taxon>
        <taxon>Glomeromycetes</taxon>
        <taxon>Glomerales</taxon>
        <taxon>Glomeraceae</taxon>
        <taxon>Rhizophagus</taxon>
    </lineage>
</organism>
<dbReference type="Proteomes" id="UP000232688">
    <property type="component" value="Unassembled WGS sequence"/>
</dbReference>